<sequence length="61" mass="7198">MGVIRGFNFSFFDIGADNDIFNTFSYILKYFTLSVKKNQRVVATPHNQRMLDNQLFLMLLF</sequence>
<reference evidence="1" key="1">
    <citation type="submission" date="2022-12" db="EMBL/GenBank/DDBJ databases">
        <title>Reference genome sequencing for broad-spectrum identification of bacterial and archaeal isolates by mass spectrometry.</title>
        <authorList>
            <person name="Sekiguchi Y."/>
            <person name="Tourlousse D.M."/>
        </authorList>
    </citation>
    <scope>NUCLEOTIDE SEQUENCE</scope>
    <source>
        <strain evidence="1">TSL-P1</strain>
    </source>
</reference>
<organism evidence="1 2">
    <name type="scientific">Thermodesulfovibrio yellowstonii</name>
    <dbReference type="NCBI Taxonomy" id="28262"/>
    <lineage>
        <taxon>Bacteria</taxon>
        <taxon>Pseudomonadati</taxon>
        <taxon>Nitrospirota</taxon>
        <taxon>Thermodesulfovibrionia</taxon>
        <taxon>Thermodesulfovibrionales</taxon>
        <taxon>Thermodesulfovibrionaceae</taxon>
        <taxon>Thermodesulfovibrio</taxon>
    </lineage>
</organism>
<name>A0A9W6GEJ4_9BACT</name>
<evidence type="ECO:0000313" key="1">
    <source>
        <dbReference type="EMBL" id="GLI52393.1"/>
    </source>
</evidence>
<dbReference type="EMBL" id="BSDX01000001">
    <property type="protein sequence ID" value="GLI52393.1"/>
    <property type="molecule type" value="Genomic_DNA"/>
</dbReference>
<dbReference type="Proteomes" id="UP001144297">
    <property type="component" value="Unassembled WGS sequence"/>
</dbReference>
<gene>
    <name evidence="1" type="ORF">TISLANDTSLP1_00860</name>
</gene>
<keyword evidence="2" id="KW-1185">Reference proteome</keyword>
<protein>
    <submittedName>
        <fullName evidence="1">Uncharacterized protein</fullName>
    </submittedName>
</protein>
<evidence type="ECO:0000313" key="2">
    <source>
        <dbReference type="Proteomes" id="UP001144297"/>
    </source>
</evidence>
<proteinExistence type="predicted"/>
<accession>A0A9W6GEJ4</accession>
<comment type="caution">
    <text evidence="1">The sequence shown here is derived from an EMBL/GenBank/DDBJ whole genome shotgun (WGS) entry which is preliminary data.</text>
</comment>
<dbReference type="AlphaFoldDB" id="A0A9W6GEJ4"/>